<gene>
    <name evidence="4" type="ORF">DLJ74_11375</name>
</gene>
<name>A0A317L017_9BACI</name>
<sequence>MRISKKGLISILFLILFSFLTIPVSAEEQYIYDEADLFNADEQEELEKLAKQYSEENELSFLVLTENDLGGRDVVQYTEDFYDENAPGYDKKHGNTVILTIDMNKSEVYLSGFGDKQKYLSDSRLDEIREKITPYLSADNFLEATKQFFSEVPVYLGVNPIISPDSIFLKTWFQLLLAVLIGAVIVGAMIFNMGGRVTVKHETYVDPKNSRVVNRKDVYLRKTVSKTKIQKNNSSGNGGGGVTSGGHSHTGSRGGF</sequence>
<dbReference type="OrthoDB" id="9806054at2"/>
<accession>A0A317L017</accession>
<organism evidence="4 5">
    <name type="scientific">Gracilibacillus dipsosauri</name>
    <dbReference type="NCBI Taxonomy" id="178340"/>
    <lineage>
        <taxon>Bacteria</taxon>
        <taxon>Bacillati</taxon>
        <taxon>Bacillota</taxon>
        <taxon>Bacilli</taxon>
        <taxon>Bacillales</taxon>
        <taxon>Bacillaceae</taxon>
        <taxon>Gracilibacillus</taxon>
    </lineage>
</organism>
<feature type="transmembrane region" description="Helical" evidence="2">
    <location>
        <begin position="172"/>
        <end position="191"/>
    </location>
</feature>
<keyword evidence="2" id="KW-0812">Transmembrane</keyword>
<dbReference type="EMBL" id="QGTD01000008">
    <property type="protein sequence ID" value="PWU69005.1"/>
    <property type="molecule type" value="Genomic_DNA"/>
</dbReference>
<evidence type="ECO:0000256" key="1">
    <source>
        <dbReference type="SAM" id="MobiDB-lite"/>
    </source>
</evidence>
<keyword evidence="2" id="KW-1133">Transmembrane helix</keyword>
<proteinExistence type="predicted"/>
<dbReference type="Gene3D" id="3.10.310.50">
    <property type="match status" value="1"/>
</dbReference>
<protein>
    <recommendedName>
        <fullName evidence="3">TPM domain-containing protein</fullName>
    </recommendedName>
</protein>
<dbReference type="Pfam" id="PF04536">
    <property type="entry name" value="TPM_phosphatase"/>
    <property type="match status" value="1"/>
</dbReference>
<evidence type="ECO:0000313" key="4">
    <source>
        <dbReference type="EMBL" id="PWU69005.1"/>
    </source>
</evidence>
<feature type="domain" description="TPM" evidence="3">
    <location>
        <begin position="31"/>
        <end position="151"/>
    </location>
</feature>
<feature type="compositionally biased region" description="Low complexity" evidence="1">
    <location>
        <begin position="245"/>
        <end position="256"/>
    </location>
</feature>
<evidence type="ECO:0000259" key="3">
    <source>
        <dbReference type="Pfam" id="PF04536"/>
    </source>
</evidence>
<evidence type="ECO:0000256" key="2">
    <source>
        <dbReference type="SAM" id="Phobius"/>
    </source>
</evidence>
<dbReference type="InterPro" id="IPR007621">
    <property type="entry name" value="TPM_dom"/>
</dbReference>
<keyword evidence="2" id="KW-0472">Membrane</keyword>
<dbReference type="AlphaFoldDB" id="A0A317L017"/>
<reference evidence="4 5" key="1">
    <citation type="submission" date="2018-05" db="EMBL/GenBank/DDBJ databases">
        <title>Genomic analysis of Gracilibacillus dipsosauri DD1 reveals novel features of a salt-tolerant amylase.</title>
        <authorList>
            <person name="Deutch C.E."/>
            <person name="Yang S."/>
        </authorList>
    </citation>
    <scope>NUCLEOTIDE SEQUENCE [LARGE SCALE GENOMIC DNA]</scope>
    <source>
        <strain evidence="4 5">DD1</strain>
    </source>
</reference>
<evidence type="ECO:0000313" key="5">
    <source>
        <dbReference type="Proteomes" id="UP000245624"/>
    </source>
</evidence>
<dbReference type="RefSeq" id="WP_109984524.1">
    <property type="nucleotide sequence ID" value="NZ_QGTD01000008.1"/>
</dbReference>
<keyword evidence="5" id="KW-1185">Reference proteome</keyword>
<feature type="region of interest" description="Disordered" evidence="1">
    <location>
        <begin position="229"/>
        <end position="256"/>
    </location>
</feature>
<comment type="caution">
    <text evidence="4">The sequence shown here is derived from an EMBL/GenBank/DDBJ whole genome shotgun (WGS) entry which is preliminary data.</text>
</comment>
<dbReference type="Proteomes" id="UP000245624">
    <property type="component" value="Unassembled WGS sequence"/>
</dbReference>